<dbReference type="InterPro" id="IPR036910">
    <property type="entry name" value="HMG_box_dom_sf"/>
</dbReference>
<sequence length="240" mass="26487">MFCKACGCHTNFHHKILVLDGRVTKVCPGEEGKERSSSSKNKEPVAGKALKSKQTDGKQGGSNSRNNEAELLNQTNKDEVDPPIAKPQSKPNLTTKDGVDRLMTTVLQSMPQVTSQTKAKSLEIGKTMASTRKKIDNQPSQNRKAPLSTCSASKKATRRGSNKATSVVSKAGGGKWKRSQAEKAPYVAEAKKRNAEYNKIMETYYKNLALLENYEDENCFSNDSNSETNNKEMKKMTSIY</sequence>
<evidence type="ECO:0000256" key="1">
    <source>
        <dbReference type="SAM" id="MobiDB-lite"/>
    </source>
</evidence>
<dbReference type="SUPFAM" id="SSF47095">
    <property type="entry name" value="HMG-box"/>
    <property type="match status" value="1"/>
</dbReference>
<gene>
    <name evidence="2" type="ORF">FRX31_014284</name>
</gene>
<organism evidence="2 3">
    <name type="scientific">Thalictrum thalictroides</name>
    <name type="common">Rue-anemone</name>
    <name type="synonym">Anemone thalictroides</name>
    <dbReference type="NCBI Taxonomy" id="46969"/>
    <lineage>
        <taxon>Eukaryota</taxon>
        <taxon>Viridiplantae</taxon>
        <taxon>Streptophyta</taxon>
        <taxon>Embryophyta</taxon>
        <taxon>Tracheophyta</taxon>
        <taxon>Spermatophyta</taxon>
        <taxon>Magnoliopsida</taxon>
        <taxon>Ranunculales</taxon>
        <taxon>Ranunculaceae</taxon>
        <taxon>Thalictroideae</taxon>
        <taxon>Thalictrum</taxon>
    </lineage>
</organism>
<evidence type="ECO:0000313" key="2">
    <source>
        <dbReference type="EMBL" id="KAF5196129.1"/>
    </source>
</evidence>
<reference evidence="2 3" key="1">
    <citation type="submission" date="2020-06" db="EMBL/GenBank/DDBJ databases">
        <title>Transcriptomic and genomic resources for Thalictrum thalictroides and T. hernandezii: Facilitating candidate gene discovery in an emerging model plant lineage.</title>
        <authorList>
            <person name="Arias T."/>
            <person name="Riano-Pachon D.M."/>
            <person name="Di Stilio V.S."/>
        </authorList>
    </citation>
    <scope>NUCLEOTIDE SEQUENCE [LARGE SCALE GENOMIC DNA]</scope>
    <source>
        <strain evidence="3">cv. WT478/WT964</strain>
        <tissue evidence="2">Leaves</tissue>
    </source>
</reference>
<proteinExistence type="predicted"/>
<name>A0A7J6WFD8_THATH</name>
<protein>
    <submittedName>
        <fullName evidence="2">Uncharacterized protein</fullName>
    </submittedName>
</protein>
<feature type="region of interest" description="Disordered" evidence="1">
    <location>
        <begin position="29"/>
        <end position="99"/>
    </location>
</feature>
<evidence type="ECO:0000313" key="3">
    <source>
        <dbReference type="Proteomes" id="UP000554482"/>
    </source>
</evidence>
<accession>A0A7J6WFD8</accession>
<dbReference type="EMBL" id="JABWDY010016412">
    <property type="protein sequence ID" value="KAF5196129.1"/>
    <property type="molecule type" value="Genomic_DNA"/>
</dbReference>
<feature type="compositionally biased region" description="Basic and acidic residues" evidence="1">
    <location>
        <begin position="29"/>
        <end position="45"/>
    </location>
</feature>
<comment type="caution">
    <text evidence="2">The sequence shown here is derived from an EMBL/GenBank/DDBJ whole genome shotgun (WGS) entry which is preliminary data.</text>
</comment>
<dbReference type="OrthoDB" id="1919336at2759"/>
<dbReference type="Gene3D" id="1.10.30.10">
    <property type="entry name" value="High mobility group box domain"/>
    <property type="match status" value="1"/>
</dbReference>
<keyword evidence="3" id="KW-1185">Reference proteome</keyword>
<feature type="region of interest" description="Disordered" evidence="1">
    <location>
        <begin position="134"/>
        <end position="187"/>
    </location>
</feature>
<dbReference type="Proteomes" id="UP000554482">
    <property type="component" value="Unassembled WGS sequence"/>
</dbReference>
<feature type="compositionally biased region" description="Polar residues" evidence="1">
    <location>
        <begin position="137"/>
        <end position="154"/>
    </location>
</feature>
<dbReference type="AlphaFoldDB" id="A0A7J6WFD8"/>